<evidence type="ECO:0000256" key="1">
    <source>
        <dbReference type="SAM" id="MobiDB-lite"/>
    </source>
</evidence>
<evidence type="ECO:0000313" key="2">
    <source>
        <dbReference type="EMBL" id="KAG8387755.1"/>
    </source>
</evidence>
<evidence type="ECO:0000313" key="3">
    <source>
        <dbReference type="Proteomes" id="UP000826271"/>
    </source>
</evidence>
<dbReference type="InterPro" id="IPR036392">
    <property type="entry name" value="PLAT/LH2_dom_sf"/>
</dbReference>
<reference evidence="2" key="1">
    <citation type="submission" date="2019-10" db="EMBL/GenBank/DDBJ databases">
        <authorList>
            <person name="Zhang R."/>
            <person name="Pan Y."/>
            <person name="Wang J."/>
            <person name="Ma R."/>
            <person name="Yu S."/>
        </authorList>
    </citation>
    <scope>NUCLEOTIDE SEQUENCE</scope>
    <source>
        <strain evidence="2">LA-IB0</strain>
        <tissue evidence="2">Leaf</tissue>
    </source>
</reference>
<dbReference type="InterPro" id="IPR010417">
    <property type="entry name" value="Embryo-specific_ATS3"/>
</dbReference>
<dbReference type="PANTHER" id="PTHR31718">
    <property type="entry name" value="PLAT DOMAIN-CONTAINING PROTEIN"/>
    <property type="match status" value="1"/>
</dbReference>
<gene>
    <name evidence="2" type="ORF">BUALT_Bualt02G0054300</name>
</gene>
<feature type="compositionally biased region" description="Low complexity" evidence="1">
    <location>
        <begin position="263"/>
        <end position="274"/>
    </location>
</feature>
<keyword evidence="3" id="KW-1185">Reference proteome</keyword>
<dbReference type="Proteomes" id="UP000826271">
    <property type="component" value="Unassembled WGS sequence"/>
</dbReference>
<dbReference type="SUPFAM" id="SSF49723">
    <property type="entry name" value="Lipase/lipooxygenase domain (PLAT/LH2 domain)"/>
    <property type="match status" value="1"/>
</dbReference>
<dbReference type="EMBL" id="WHWC01000002">
    <property type="protein sequence ID" value="KAG8387755.1"/>
    <property type="molecule type" value="Genomic_DNA"/>
</dbReference>
<feature type="compositionally biased region" description="Polar residues" evidence="1">
    <location>
        <begin position="199"/>
        <end position="213"/>
    </location>
</feature>
<feature type="compositionally biased region" description="Low complexity" evidence="1">
    <location>
        <begin position="219"/>
        <end position="232"/>
    </location>
</feature>
<feature type="compositionally biased region" description="Basic and acidic residues" evidence="1">
    <location>
        <begin position="47"/>
        <end position="57"/>
    </location>
</feature>
<organism evidence="2 3">
    <name type="scientific">Buddleja alternifolia</name>
    <dbReference type="NCBI Taxonomy" id="168488"/>
    <lineage>
        <taxon>Eukaryota</taxon>
        <taxon>Viridiplantae</taxon>
        <taxon>Streptophyta</taxon>
        <taxon>Embryophyta</taxon>
        <taxon>Tracheophyta</taxon>
        <taxon>Spermatophyta</taxon>
        <taxon>Magnoliopsida</taxon>
        <taxon>eudicotyledons</taxon>
        <taxon>Gunneridae</taxon>
        <taxon>Pentapetalae</taxon>
        <taxon>asterids</taxon>
        <taxon>lamiids</taxon>
        <taxon>Lamiales</taxon>
        <taxon>Scrophulariaceae</taxon>
        <taxon>Buddlejeae</taxon>
        <taxon>Buddleja</taxon>
    </lineage>
</organism>
<feature type="compositionally biased region" description="Basic and acidic residues" evidence="1">
    <location>
        <begin position="281"/>
        <end position="330"/>
    </location>
</feature>
<dbReference type="AlphaFoldDB" id="A0AAV6Y1X1"/>
<feature type="region of interest" description="Disordered" evidence="1">
    <location>
        <begin position="161"/>
        <end position="233"/>
    </location>
</feature>
<dbReference type="PANTHER" id="PTHR31718:SF30">
    <property type="entry name" value="EMBRYO-SPECIFIC PROTEIN ATS3A-LIKE"/>
    <property type="match status" value="1"/>
</dbReference>
<name>A0AAV6Y1X1_9LAMI</name>
<proteinExistence type="predicted"/>
<feature type="region of interest" description="Disordered" evidence="1">
    <location>
        <begin position="33"/>
        <end position="64"/>
    </location>
</feature>
<accession>A0AAV6Y1X1</accession>
<feature type="region of interest" description="Disordered" evidence="1">
    <location>
        <begin position="252"/>
        <end position="342"/>
    </location>
</feature>
<protein>
    <submittedName>
        <fullName evidence="2">Uncharacterized protein</fullName>
    </submittedName>
</protein>
<dbReference type="Pfam" id="PF06232">
    <property type="entry name" value="ATS3"/>
    <property type="match status" value="1"/>
</dbReference>
<sequence length="534" mass="59746">MADAFAGQLPPRLAVDDRTVKKFKRGILGDEREYVPPFPLQDGEESMDMHDNNETEPRPNQWSSGKLKEAWKNSAPQHPYYFGNGEPEIANQNPNIGIPSVVDADKIKELSWPNLNVPVEEWQKYAMPYMRALWQEKGDATEKNKPVHQEKDMTYGPWMLAPSRRRQKSQHTGQVGIAPKESNMTFMATKKNGYEHSDGNNNGKDTSGNTTSDVSKRTNGGAANKNKKNNGGSRFTVLIDEDEEGEGAIQIQGLGKAHGGSTSGTKSTTRTTRTQNKKDRRTIAKGKEKSDSNVEGDKNSTRVESIHDGDCDPDKGHGSSDMDQSGHDSLHALASTPHGDFDKLKETFGLHTDDFMRMGNEAEMSDDDLCTKLGDQESPEISNCTYLVTLETTCTKGAETSSHVSLRFGDAKSNEILVHRLNSKHTRRVDPLEPQVLDDVPRKPFQACMVDQFRVTGQCVESPICYLYLKVAGDDDWRPGYAWVQLLESDKSHLSSTGFYFRRYLPRKVWHGSDVCDPEITPFGLKYRRKIVAN</sequence>
<comment type="caution">
    <text evidence="2">The sequence shown here is derived from an EMBL/GenBank/DDBJ whole genome shotgun (WGS) entry which is preliminary data.</text>
</comment>